<sequence length="312" mass="32811">MLCIIATNHAPCRSGPQARRAAKCSELAAGQCQWVSSFELGLKADPKGRGACLHRDVARKHPDKRADFLVHLRQLRPDIWGDCPNAKAYKRITTGSNSLPLLAILSKNNVRTATLACRLHSGSPSGCLAAGAAHVLISGAVIKGLLAGDFSLLPRKPNPAFEKRYGDLLHSHKNTEKEIAVELAEQGGPGGIDAGDGSFAVHTANDQGADAPGQQRQLAGPGAGAGGSIVLSLEDPSFFADPTFSVRQAQLPGRVAIEQTDHAHAPASALLHGGHGPWLVLAGALGCYVAAVAAYNVFGDQWRQARTADRRK</sequence>
<dbReference type="Proteomes" id="UP000054498">
    <property type="component" value="Unassembled WGS sequence"/>
</dbReference>
<evidence type="ECO:0000256" key="1">
    <source>
        <dbReference type="SAM" id="MobiDB-lite"/>
    </source>
</evidence>
<accession>A0A0D2MU59</accession>
<proteinExistence type="predicted"/>
<dbReference type="RefSeq" id="XP_013903071.1">
    <property type="nucleotide sequence ID" value="XM_014047617.1"/>
</dbReference>
<dbReference type="GeneID" id="25736785"/>
<keyword evidence="4" id="KW-1185">Reference proteome</keyword>
<dbReference type="KEGG" id="mng:MNEG_3907"/>
<evidence type="ECO:0000313" key="3">
    <source>
        <dbReference type="EMBL" id="KIZ04052.1"/>
    </source>
</evidence>
<protein>
    <submittedName>
        <fullName evidence="3">Uncharacterized protein</fullName>
    </submittedName>
</protein>
<dbReference type="AlphaFoldDB" id="A0A0D2MU59"/>
<reference evidence="3 4" key="1">
    <citation type="journal article" date="2013" name="BMC Genomics">
        <title>Reconstruction of the lipid metabolism for the microalga Monoraphidium neglectum from its genome sequence reveals characteristics suitable for biofuel production.</title>
        <authorList>
            <person name="Bogen C."/>
            <person name="Al-Dilaimi A."/>
            <person name="Albersmeier A."/>
            <person name="Wichmann J."/>
            <person name="Grundmann M."/>
            <person name="Rupp O."/>
            <person name="Lauersen K.J."/>
            <person name="Blifernez-Klassen O."/>
            <person name="Kalinowski J."/>
            <person name="Goesmann A."/>
            <person name="Mussgnug J.H."/>
            <person name="Kruse O."/>
        </authorList>
    </citation>
    <scope>NUCLEOTIDE SEQUENCE [LARGE SCALE GENOMIC DNA]</scope>
    <source>
        <strain evidence="3 4">SAG 48.87</strain>
    </source>
</reference>
<feature type="transmembrane region" description="Helical" evidence="2">
    <location>
        <begin position="278"/>
        <end position="298"/>
    </location>
</feature>
<keyword evidence="2" id="KW-0472">Membrane</keyword>
<evidence type="ECO:0000313" key="4">
    <source>
        <dbReference type="Proteomes" id="UP000054498"/>
    </source>
</evidence>
<name>A0A0D2MU59_9CHLO</name>
<keyword evidence="2" id="KW-1133">Transmembrane helix</keyword>
<organism evidence="3 4">
    <name type="scientific">Monoraphidium neglectum</name>
    <dbReference type="NCBI Taxonomy" id="145388"/>
    <lineage>
        <taxon>Eukaryota</taxon>
        <taxon>Viridiplantae</taxon>
        <taxon>Chlorophyta</taxon>
        <taxon>core chlorophytes</taxon>
        <taxon>Chlorophyceae</taxon>
        <taxon>CS clade</taxon>
        <taxon>Sphaeropleales</taxon>
        <taxon>Selenastraceae</taxon>
        <taxon>Monoraphidium</taxon>
    </lineage>
</organism>
<dbReference type="EMBL" id="KK100734">
    <property type="protein sequence ID" value="KIZ04052.1"/>
    <property type="molecule type" value="Genomic_DNA"/>
</dbReference>
<keyword evidence="2" id="KW-0812">Transmembrane</keyword>
<evidence type="ECO:0000256" key="2">
    <source>
        <dbReference type="SAM" id="Phobius"/>
    </source>
</evidence>
<gene>
    <name evidence="3" type="ORF">MNEG_3907</name>
</gene>
<feature type="region of interest" description="Disordered" evidence="1">
    <location>
        <begin position="192"/>
        <end position="223"/>
    </location>
</feature>